<comment type="caution">
    <text evidence="1">The sequence shown here is derived from an EMBL/GenBank/DDBJ whole genome shotgun (WGS) entry which is preliminary data.</text>
</comment>
<dbReference type="AlphaFoldDB" id="A0A365QI53"/>
<dbReference type="Pfam" id="PF15580">
    <property type="entry name" value="Imm53"/>
    <property type="match status" value="1"/>
</dbReference>
<evidence type="ECO:0000313" key="2">
    <source>
        <dbReference type="Proteomes" id="UP000252458"/>
    </source>
</evidence>
<dbReference type="Proteomes" id="UP000252458">
    <property type="component" value="Unassembled WGS sequence"/>
</dbReference>
<proteinExistence type="predicted"/>
<keyword evidence="2" id="KW-1185">Reference proteome</keyword>
<evidence type="ECO:0000313" key="1">
    <source>
        <dbReference type="EMBL" id="RBB32613.1"/>
    </source>
</evidence>
<sequence length="103" mass="11492">MIDSLTTLQRWYESCCDGVWEHAHGIEVVTLDNPGWKVKLDGATSGKVIDLSIERNESDWISVRATSAEFAGYGGPGNLPELLLLAVEWIDWRATNDEGRSDR</sequence>
<gene>
    <name evidence="1" type="ORF">DPV79_37720</name>
</gene>
<evidence type="ECO:0008006" key="3">
    <source>
        <dbReference type="Google" id="ProtNLM"/>
    </source>
</evidence>
<name>A0A365QI53_9BURK</name>
<reference evidence="1 2" key="1">
    <citation type="submission" date="2018-06" db="EMBL/GenBank/DDBJ databases">
        <title>Draft genome sequence of Burkholderia reimsis strain BE51 isolated from a French agricultural soil.</title>
        <authorList>
            <person name="Esmaeel Q."/>
        </authorList>
    </citation>
    <scope>NUCLEOTIDE SEQUENCE [LARGE SCALE GENOMIC DNA]</scope>
    <source>
        <strain evidence="1 2">BE51</strain>
    </source>
</reference>
<dbReference type="RefSeq" id="WP_113047797.1">
    <property type="nucleotide sequence ID" value="NZ_QMFZ01000056.1"/>
</dbReference>
<accession>A0A365QI53</accession>
<dbReference type="InterPro" id="IPR028228">
    <property type="entry name" value="Imm53"/>
</dbReference>
<organism evidence="1 2">
    <name type="scientific">Burkholderia reimsis</name>
    <dbReference type="NCBI Taxonomy" id="2234132"/>
    <lineage>
        <taxon>Bacteria</taxon>
        <taxon>Pseudomonadati</taxon>
        <taxon>Pseudomonadota</taxon>
        <taxon>Betaproteobacteria</taxon>
        <taxon>Burkholderiales</taxon>
        <taxon>Burkholderiaceae</taxon>
        <taxon>Burkholderia</taxon>
    </lineage>
</organism>
<protein>
    <recommendedName>
        <fullName evidence="3">Rhodanese-related sulfurtransferase</fullName>
    </recommendedName>
</protein>
<dbReference type="EMBL" id="QMFZ01000056">
    <property type="protein sequence ID" value="RBB32613.1"/>
    <property type="molecule type" value="Genomic_DNA"/>
</dbReference>